<reference evidence="2" key="1">
    <citation type="submission" date="2016-09" db="EMBL/GenBank/DDBJ databases">
        <title>Streptomyces puniciscabiei strain:TW1S1 Genome sequencing and assembly.</title>
        <authorList>
            <person name="Kim M.-K."/>
            <person name="Kim S.B."/>
        </authorList>
    </citation>
    <scope>NUCLEOTIDE SEQUENCE [LARGE SCALE GENOMIC DNA]</scope>
    <source>
        <strain evidence="2">TW1S1</strain>
    </source>
</reference>
<keyword evidence="1" id="KW-0378">Hydrolase</keyword>
<dbReference type="KEGG" id="spun:BFF78_06125"/>
<sequence>MNRDERVVRELLSEYGRTYAEEAGIRLKDTPQPLYRLLVLALLLSARIRASVAVAAAQALHEDHLDSPRRMADADWQQRVDALGRGGYRRYDERTATQLGDGAELLLDRWGGDLRRLHEEAHGDTGELKRLLQEEPGVGPAGADIFLREAQRVWPEVAPYLDGKALSGAQRLGLPKDPGKLAELAGKSEPAVLAAALVRAALDKEVAEDCLRRAA</sequence>
<dbReference type="AlphaFoldDB" id="A0A1D7Y507"/>
<dbReference type="GO" id="GO:0004519">
    <property type="term" value="F:endonuclease activity"/>
    <property type="evidence" value="ECO:0007669"/>
    <property type="project" value="UniProtKB-KW"/>
</dbReference>
<dbReference type="EMBL" id="CP017248">
    <property type="protein sequence ID" value="AOR30682.1"/>
    <property type="molecule type" value="Genomic_DNA"/>
</dbReference>
<name>A0A1D7Y507_9ACTN</name>
<protein>
    <submittedName>
        <fullName evidence="1">Endonuclease</fullName>
    </submittedName>
</protein>
<dbReference type="InterPro" id="IPR011257">
    <property type="entry name" value="DNA_glycosylase"/>
</dbReference>
<keyword evidence="2" id="KW-1185">Reference proteome</keyword>
<dbReference type="RefSeq" id="WP_069777334.1">
    <property type="nucleotide sequence ID" value="NZ_CP017248.1"/>
</dbReference>
<accession>A0A1D7Y507</accession>
<keyword evidence="1" id="KW-0255">Endonuclease</keyword>
<gene>
    <name evidence="1" type="ORF">BFF78_06125</name>
</gene>
<dbReference type="GO" id="GO:0006281">
    <property type="term" value="P:DNA repair"/>
    <property type="evidence" value="ECO:0007669"/>
    <property type="project" value="InterPro"/>
</dbReference>
<keyword evidence="1" id="KW-0540">Nuclease</keyword>
<evidence type="ECO:0000313" key="1">
    <source>
        <dbReference type="EMBL" id="AOR30682.1"/>
    </source>
</evidence>
<proteinExistence type="predicted"/>
<dbReference type="Proteomes" id="UP000094960">
    <property type="component" value="Chromosome"/>
</dbReference>
<dbReference type="SUPFAM" id="SSF48150">
    <property type="entry name" value="DNA-glycosylase"/>
    <property type="match status" value="1"/>
</dbReference>
<dbReference type="Gene3D" id="1.10.340.30">
    <property type="entry name" value="Hypothetical protein, domain 2"/>
    <property type="match status" value="1"/>
</dbReference>
<evidence type="ECO:0000313" key="2">
    <source>
        <dbReference type="Proteomes" id="UP000094960"/>
    </source>
</evidence>
<organism evidence="1 2">
    <name type="scientific">Streptomyces fodineus</name>
    <dbReference type="NCBI Taxonomy" id="1904616"/>
    <lineage>
        <taxon>Bacteria</taxon>
        <taxon>Bacillati</taxon>
        <taxon>Actinomycetota</taxon>
        <taxon>Actinomycetes</taxon>
        <taxon>Kitasatosporales</taxon>
        <taxon>Streptomycetaceae</taxon>
        <taxon>Streptomyces</taxon>
    </lineage>
</organism>